<dbReference type="Proteomes" id="UP000305888">
    <property type="component" value="Chromosome"/>
</dbReference>
<name>A0A5B8FVH6_9RHOB</name>
<evidence type="ECO:0000256" key="1">
    <source>
        <dbReference type="SAM" id="SignalP"/>
    </source>
</evidence>
<evidence type="ECO:0008006" key="4">
    <source>
        <dbReference type="Google" id="ProtNLM"/>
    </source>
</evidence>
<dbReference type="OrthoDB" id="9834358at2"/>
<protein>
    <recommendedName>
        <fullName evidence="4">DUF4258 domain-containing protein</fullName>
    </recommendedName>
</protein>
<gene>
    <name evidence="2" type="ORF">FDP22_00975</name>
</gene>
<dbReference type="KEGG" id="ppru:FDP22_00975"/>
<organism evidence="2 3">
    <name type="scientific">Paroceanicella profunda</name>
    <dbReference type="NCBI Taxonomy" id="2579971"/>
    <lineage>
        <taxon>Bacteria</taxon>
        <taxon>Pseudomonadati</taxon>
        <taxon>Pseudomonadota</taxon>
        <taxon>Alphaproteobacteria</taxon>
        <taxon>Rhodobacterales</taxon>
        <taxon>Paracoccaceae</taxon>
        <taxon>Paroceanicella</taxon>
    </lineage>
</organism>
<evidence type="ECO:0000313" key="2">
    <source>
        <dbReference type="EMBL" id="QDL90489.1"/>
    </source>
</evidence>
<dbReference type="Gene3D" id="3.10.450.160">
    <property type="entry name" value="inner membrane protein cigr"/>
    <property type="match status" value="1"/>
</dbReference>
<accession>A0A5B8FVH6</accession>
<dbReference type="RefSeq" id="WP_138577152.1">
    <property type="nucleotide sequence ID" value="NZ_CP040818.1"/>
</dbReference>
<dbReference type="AlphaFoldDB" id="A0A5B8FVH6"/>
<feature type="chain" id="PRO_5022751588" description="DUF4258 domain-containing protein" evidence="1">
    <location>
        <begin position="23"/>
        <end position="179"/>
    </location>
</feature>
<proteinExistence type="predicted"/>
<feature type="signal peptide" evidence="1">
    <location>
        <begin position="1"/>
        <end position="22"/>
    </location>
</feature>
<dbReference type="EMBL" id="CP040818">
    <property type="protein sequence ID" value="QDL90489.1"/>
    <property type="molecule type" value="Genomic_DNA"/>
</dbReference>
<keyword evidence="1" id="KW-0732">Signal</keyword>
<sequence length="179" mass="18998">MKRNFLPIAAVVSVMAAAPVLAQTYGTGTPQGNVVPPSSTVVTPPANTAVTPMGTTVTRMGQARAPGMVHDERDLTQHIGRAQFSDQLRTEDQVARVVKEAYGSNVHHGHSLSEATLQQIRPGNLMPTSVREQAVPSRLSGKLPNSQPGSRWARVGSNLVEIGSDGRILVTVYDIVPSA</sequence>
<evidence type="ECO:0000313" key="3">
    <source>
        <dbReference type="Proteomes" id="UP000305888"/>
    </source>
</evidence>
<keyword evidence="3" id="KW-1185">Reference proteome</keyword>
<reference evidence="2 3" key="1">
    <citation type="submission" date="2019-06" db="EMBL/GenBank/DDBJ databases">
        <title>Genome sequence of Rhodobacteraceae bacterium D4M1.</title>
        <authorList>
            <person name="Cao J."/>
        </authorList>
    </citation>
    <scope>NUCLEOTIDE SEQUENCE [LARGE SCALE GENOMIC DNA]</scope>
    <source>
        <strain evidence="2 3">D4M1</strain>
    </source>
</reference>